<comment type="caution">
    <text evidence="1">The sequence shown here is derived from an EMBL/GenBank/DDBJ whole genome shotgun (WGS) entry which is preliminary data.</text>
</comment>
<dbReference type="Proteomes" id="UP000245577">
    <property type="component" value="Unassembled WGS sequence"/>
</dbReference>
<keyword evidence="2" id="KW-1185">Reference proteome</keyword>
<reference evidence="1 2" key="1">
    <citation type="submission" date="2017-03" db="EMBL/GenBank/DDBJ databases">
        <title>Genome sequence of Methanobrevibacter wosei.</title>
        <authorList>
            <person name="Poehlein A."/>
            <person name="Seedorf H."/>
            <person name="Daniel R."/>
        </authorList>
    </citation>
    <scope>NUCLEOTIDE SEQUENCE [LARGE SCALE GENOMIC DNA]</scope>
    <source>
        <strain evidence="1 2">DSM 11979</strain>
    </source>
</reference>
<dbReference type="AlphaFoldDB" id="A0A2U1S9X2"/>
<dbReference type="OrthoDB" id="78497at2157"/>
<sequence length="214" mass="24696">MVFCANCGTDIGENNFCPNCGSKAPEVEESTPQIEEIHHEEASNGKFDHITNKEKGWISSKISNKLEKSRTFDKFIDVMTHEKILETQKSNSAIESEKLKQIEKKILDNVEPGFREVYRSIDDEFLRVIFLLEREKLGAGVDTLSIVVSTIKTPTKGLSYEETVEFYTELLNKTRNELNLERQKPDFNEREYYKSKVKEAKIENLSFLGFKTLK</sequence>
<accession>A0A2U1S9X2</accession>
<evidence type="ECO:0000313" key="1">
    <source>
        <dbReference type="EMBL" id="PWB87276.1"/>
    </source>
</evidence>
<name>A0A2U1S9X2_9EURY</name>
<organism evidence="1 2">
    <name type="scientific">Methanobrevibacter woesei</name>
    <dbReference type="NCBI Taxonomy" id="190976"/>
    <lineage>
        <taxon>Archaea</taxon>
        <taxon>Methanobacteriati</taxon>
        <taxon>Methanobacteriota</taxon>
        <taxon>Methanomada group</taxon>
        <taxon>Methanobacteria</taxon>
        <taxon>Methanobacteriales</taxon>
        <taxon>Methanobacteriaceae</taxon>
        <taxon>Methanobrevibacter</taxon>
    </lineage>
</organism>
<protein>
    <recommendedName>
        <fullName evidence="3">Zinc-ribbon domain-containing protein</fullName>
    </recommendedName>
</protein>
<dbReference type="RefSeq" id="WP_116668888.1">
    <property type="nucleotide sequence ID" value="NZ_MZGU01000001.1"/>
</dbReference>
<gene>
    <name evidence="1" type="ORF">MBBWO_00540</name>
</gene>
<proteinExistence type="predicted"/>
<dbReference type="EMBL" id="MZGU01000001">
    <property type="protein sequence ID" value="PWB87276.1"/>
    <property type="molecule type" value="Genomic_DNA"/>
</dbReference>
<evidence type="ECO:0008006" key="3">
    <source>
        <dbReference type="Google" id="ProtNLM"/>
    </source>
</evidence>
<evidence type="ECO:0000313" key="2">
    <source>
        <dbReference type="Proteomes" id="UP000245577"/>
    </source>
</evidence>